<accession>A0A6J8DT21</accession>
<dbReference type="EMBL" id="CACVKT020007908">
    <property type="protein sequence ID" value="CAC5411778.1"/>
    <property type="molecule type" value="Genomic_DNA"/>
</dbReference>
<sequence>MNGMLVVMLSICLIRIQTENITFNPGDEYLYSILIGDTLTLRCPVNSSKKKDVRWAYMNGTMRTILSIGNKINKADFQFNVNFTNHVTYLRIYNITSKEQHVYKCYYPFVKEGTKIPFEYEYAIQIAINTCSDPTIWKPCCHKSTEKQETKKQRRAYSDHFTEVTLNQLHNGERILIIGQTNGMNASTESNI</sequence>
<dbReference type="AlphaFoldDB" id="A0A6J8DT21"/>
<gene>
    <name evidence="3" type="ORF">MCOR_44828</name>
</gene>
<evidence type="ECO:0000313" key="3">
    <source>
        <dbReference type="EMBL" id="CAC5411778.1"/>
    </source>
</evidence>
<keyword evidence="1" id="KW-0732">Signal</keyword>
<evidence type="ECO:0000313" key="4">
    <source>
        <dbReference type="Proteomes" id="UP000507470"/>
    </source>
</evidence>
<organism evidence="3 4">
    <name type="scientific">Mytilus coruscus</name>
    <name type="common">Sea mussel</name>
    <dbReference type="NCBI Taxonomy" id="42192"/>
    <lineage>
        <taxon>Eukaryota</taxon>
        <taxon>Metazoa</taxon>
        <taxon>Spiralia</taxon>
        <taxon>Lophotrochozoa</taxon>
        <taxon>Mollusca</taxon>
        <taxon>Bivalvia</taxon>
        <taxon>Autobranchia</taxon>
        <taxon>Pteriomorphia</taxon>
        <taxon>Mytilida</taxon>
        <taxon>Mytiloidea</taxon>
        <taxon>Mytilidae</taxon>
        <taxon>Mytilinae</taxon>
        <taxon>Mytilus</taxon>
    </lineage>
</organism>
<protein>
    <recommendedName>
        <fullName evidence="2">Ig-like domain-containing protein</fullName>
    </recommendedName>
</protein>
<dbReference type="PROSITE" id="PS50835">
    <property type="entry name" value="IG_LIKE"/>
    <property type="match status" value="1"/>
</dbReference>
<feature type="domain" description="Ig-like" evidence="2">
    <location>
        <begin position="25"/>
        <end position="105"/>
    </location>
</feature>
<dbReference type="SUPFAM" id="SSF48726">
    <property type="entry name" value="Immunoglobulin"/>
    <property type="match status" value="1"/>
</dbReference>
<dbReference type="InterPro" id="IPR036179">
    <property type="entry name" value="Ig-like_dom_sf"/>
</dbReference>
<dbReference type="Proteomes" id="UP000507470">
    <property type="component" value="Unassembled WGS sequence"/>
</dbReference>
<keyword evidence="4" id="KW-1185">Reference proteome</keyword>
<evidence type="ECO:0000256" key="1">
    <source>
        <dbReference type="SAM" id="SignalP"/>
    </source>
</evidence>
<feature type="signal peptide" evidence="1">
    <location>
        <begin position="1"/>
        <end position="18"/>
    </location>
</feature>
<feature type="chain" id="PRO_5026907709" description="Ig-like domain-containing protein" evidence="1">
    <location>
        <begin position="19"/>
        <end position="192"/>
    </location>
</feature>
<dbReference type="Gene3D" id="2.60.40.10">
    <property type="entry name" value="Immunoglobulins"/>
    <property type="match status" value="1"/>
</dbReference>
<proteinExistence type="predicted"/>
<reference evidence="3 4" key="1">
    <citation type="submission" date="2020-06" db="EMBL/GenBank/DDBJ databases">
        <authorList>
            <person name="Li R."/>
            <person name="Bekaert M."/>
        </authorList>
    </citation>
    <scope>NUCLEOTIDE SEQUENCE [LARGE SCALE GENOMIC DNA]</scope>
    <source>
        <strain evidence="4">wild</strain>
    </source>
</reference>
<evidence type="ECO:0000259" key="2">
    <source>
        <dbReference type="PROSITE" id="PS50835"/>
    </source>
</evidence>
<dbReference type="InterPro" id="IPR013783">
    <property type="entry name" value="Ig-like_fold"/>
</dbReference>
<name>A0A6J8DT21_MYTCO</name>
<dbReference type="InterPro" id="IPR007110">
    <property type="entry name" value="Ig-like_dom"/>
</dbReference>